<dbReference type="OrthoDB" id="4828144at2"/>
<gene>
    <name evidence="2" type="ORF">FCH28_02160</name>
</gene>
<sequence>MARTLEWTVHVYLFEEDGTTKARAVLETGTSTMTGLGTARCNPEDVDIPAIGDELAAARAMHHIAAQLMRAADHDMQEVGSLPPGTQHREAYGWTNAMA</sequence>
<comment type="caution">
    <text evidence="2">The sequence shown here is derived from an EMBL/GenBank/DDBJ whole genome shotgun (WGS) entry which is preliminary data.</text>
</comment>
<protein>
    <submittedName>
        <fullName evidence="2">DUF1876 domain-containing protein</fullName>
    </submittedName>
</protein>
<dbReference type="SUPFAM" id="SSF143212">
    <property type="entry name" value="Rv2632c-like"/>
    <property type="match status" value="1"/>
</dbReference>
<evidence type="ECO:0000313" key="3">
    <source>
        <dbReference type="Proteomes" id="UP000308697"/>
    </source>
</evidence>
<dbReference type="EMBL" id="SUMB01000001">
    <property type="protein sequence ID" value="TJZ58976.1"/>
    <property type="molecule type" value="Genomic_DNA"/>
</dbReference>
<dbReference type="Proteomes" id="UP000308697">
    <property type="component" value="Unassembled WGS sequence"/>
</dbReference>
<dbReference type="Pfam" id="PF08962">
    <property type="entry name" value="Rv2632c-like"/>
    <property type="match status" value="1"/>
</dbReference>
<reference evidence="2 3" key="1">
    <citation type="submission" date="2019-04" db="EMBL/GenBank/DDBJ databases">
        <title>Streptomyces piniterrae sp. nov., a heliquinomycin-producing actinomycete isolated from rhizosphere soil of Pinus yunnanensis.</title>
        <authorList>
            <person name="Zhuang X."/>
            <person name="Zhao J."/>
        </authorList>
    </citation>
    <scope>NUCLEOTIDE SEQUENCE [LARGE SCALE GENOMIC DNA]</scope>
    <source>
        <strain evidence="3">jys28</strain>
    </source>
</reference>
<name>A0A4U0NW25_9ACTN</name>
<dbReference type="Gene3D" id="3.30.160.240">
    <property type="entry name" value="Rv1738"/>
    <property type="match status" value="1"/>
</dbReference>
<dbReference type="AlphaFoldDB" id="A0A4U0NW25"/>
<dbReference type="InterPro" id="IPR038070">
    <property type="entry name" value="Rv2632c-like_sf"/>
</dbReference>
<evidence type="ECO:0000313" key="2">
    <source>
        <dbReference type="EMBL" id="TJZ58976.1"/>
    </source>
</evidence>
<accession>A0A4U0NW25</accession>
<dbReference type="InterPro" id="IPR015057">
    <property type="entry name" value="Rv2632c-like"/>
</dbReference>
<organism evidence="2 3">
    <name type="scientific">Streptomyces piniterrae</name>
    <dbReference type="NCBI Taxonomy" id="2571125"/>
    <lineage>
        <taxon>Bacteria</taxon>
        <taxon>Bacillati</taxon>
        <taxon>Actinomycetota</taxon>
        <taxon>Actinomycetes</taxon>
        <taxon>Kitasatosporales</taxon>
        <taxon>Streptomycetaceae</taxon>
        <taxon>Streptomyces</taxon>
    </lineage>
</organism>
<proteinExistence type="predicted"/>
<evidence type="ECO:0000256" key="1">
    <source>
        <dbReference type="SAM" id="MobiDB-lite"/>
    </source>
</evidence>
<dbReference type="RefSeq" id="WP_136737928.1">
    <property type="nucleotide sequence ID" value="NZ_SUMB01000001.1"/>
</dbReference>
<feature type="region of interest" description="Disordered" evidence="1">
    <location>
        <begin position="76"/>
        <end position="99"/>
    </location>
</feature>
<keyword evidence="3" id="KW-1185">Reference proteome</keyword>